<dbReference type="SMART" id="SM01150">
    <property type="entry name" value="DUF1338"/>
    <property type="match status" value="1"/>
</dbReference>
<dbReference type="InterPro" id="IPR009770">
    <property type="entry name" value="HGLS"/>
</dbReference>
<evidence type="ECO:0000256" key="5">
    <source>
        <dbReference type="ARBA" id="ARBA00035013"/>
    </source>
</evidence>
<keyword evidence="2" id="KW-0223">Dioxygenase</keyword>
<comment type="cofactor">
    <cofactor evidence="1">
        <name>Fe(2+)</name>
        <dbReference type="ChEBI" id="CHEBI:29033"/>
    </cofactor>
</comment>
<comment type="caution">
    <text evidence="8">The sequence shown here is derived from an EMBL/GenBank/DDBJ whole genome shotgun (WGS) entry which is preliminary data.</text>
</comment>
<evidence type="ECO:0000256" key="2">
    <source>
        <dbReference type="ARBA" id="ARBA00022964"/>
    </source>
</evidence>
<sequence>MHDTLKKVLDGLMQRYQQRVPDVEGVIEAMLKEGIIAARDQIENDHIAFRTMGVPQFGIQSFEKIFLHYGYRKQERYNFQAKKLNAFWYAPPSPEFPRIFVSELRVHELSEVAQRIIHSYTDEVKTDPVDGLNLDNWEEVDAFLHKALWRLPTLEDYERLQQESEYAAWVIYNRYYLNHFTVSIHSLPEGYDSIQGYNDFLERNGFKLNDSGGKIKVSPDGLLLQSSTVAEMIEAEFAEGKKKMISGSYVEFAERRVLPAYSHLSKSELKREHRREGFEAGNADKIFESTYTTQTQKREVVK</sequence>
<evidence type="ECO:0000256" key="6">
    <source>
        <dbReference type="ARBA" id="ARBA00035023"/>
    </source>
</evidence>
<dbReference type="GO" id="GO:0051213">
    <property type="term" value="F:dioxygenase activity"/>
    <property type="evidence" value="ECO:0007669"/>
    <property type="project" value="UniProtKB-KW"/>
</dbReference>
<dbReference type="Pfam" id="PF07063">
    <property type="entry name" value="HGLS"/>
    <property type="match status" value="1"/>
</dbReference>
<dbReference type="EC" id="1.13.11.93" evidence="6"/>
<accession>A0A511N9J1</accession>
<dbReference type="EMBL" id="BJXB01000036">
    <property type="protein sequence ID" value="GEM49502.1"/>
    <property type="molecule type" value="Genomic_DNA"/>
</dbReference>
<gene>
    <name evidence="8" type="ORF">DC3_51370</name>
</gene>
<dbReference type="PANTHER" id="PTHR31136">
    <property type="entry name" value="DUF1338 DOMAIN-CONTAINING PROTEIN"/>
    <property type="match status" value="1"/>
</dbReference>
<keyword evidence="9" id="KW-1185">Reference proteome</keyword>
<proteinExistence type="inferred from homology"/>
<dbReference type="RefSeq" id="WP_146890178.1">
    <property type="nucleotide sequence ID" value="NZ_BJXB01000036.1"/>
</dbReference>
<comment type="similarity">
    <text evidence="5">Belongs to the 2-oxoadipate dioxygenase/decarboxylase family.</text>
</comment>
<protein>
    <recommendedName>
        <fullName evidence="6">2-oxoadipate dioxygenase/decarboxylase</fullName>
        <ecNumber evidence="6">1.13.11.93</ecNumber>
    </recommendedName>
    <alternativeName>
        <fullName evidence="7">2-hydroxyglutarate synthase</fullName>
    </alternativeName>
</protein>
<dbReference type="CDD" id="cd16350">
    <property type="entry name" value="VOC_like"/>
    <property type="match status" value="1"/>
</dbReference>
<keyword evidence="4" id="KW-0408">Iron</keyword>
<reference evidence="8 9" key="1">
    <citation type="submission" date="2019-07" db="EMBL/GenBank/DDBJ databases">
        <title>Whole genome shotgun sequence of Deinococcus cellulosilyticus NBRC 106333.</title>
        <authorList>
            <person name="Hosoyama A."/>
            <person name="Uohara A."/>
            <person name="Ohji S."/>
            <person name="Ichikawa N."/>
        </authorList>
    </citation>
    <scope>NUCLEOTIDE SEQUENCE [LARGE SCALE GENOMIC DNA]</scope>
    <source>
        <strain evidence="8 9">NBRC 106333</strain>
    </source>
</reference>
<dbReference type="AlphaFoldDB" id="A0A511N9J1"/>
<dbReference type="PANTHER" id="PTHR31136:SF5">
    <property type="entry name" value="2-OXOADIPATE DIOXYGENASE_DECARBOXYLASE, CHLOROPLASTIC"/>
    <property type="match status" value="1"/>
</dbReference>
<dbReference type="OrthoDB" id="506370at2"/>
<evidence type="ECO:0000256" key="3">
    <source>
        <dbReference type="ARBA" id="ARBA00023002"/>
    </source>
</evidence>
<organism evidence="8 9">
    <name type="scientific">Deinococcus cellulosilyticus (strain DSM 18568 / NBRC 106333 / KACC 11606 / 5516J-15)</name>
    <dbReference type="NCBI Taxonomy" id="1223518"/>
    <lineage>
        <taxon>Bacteria</taxon>
        <taxon>Thermotogati</taxon>
        <taxon>Deinococcota</taxon>
        <taxon>Deinococci</taxon>
        <taxon>Deinococcales</taxon>
        <taxon>Deinococcaceae</taxon>
        <taxon>Deinococcus</taxon>
    </lineage>
</organism>
<evidence type="ECO:0000313" key="8">
    <source>
        <dbReference type="EMBL" id="GEM49502.1"/>
    </source>
</evidence>
<evidence type="ECO:0000256" key="4">
    <source>
        <dbReference type="ARBA" id="ARBA00023004"/>
    </source>
</evidence>
<evidence type="ECO:0000313" key="9">
    <source>
        <dbReference type="Proteomes" id="UP000321306"/>
    </source>
</evidence>
<evidence type="ECO:0000256" key="7">
    <source>
        <dbReference type="ARBA" id="ARBA00035045"/>
    </source>
</evidence>
<evidence type="ECO:0000256" key="1">
    <source>
        <dbReference type="ARBA" id="ARBA00001954"/>
    </source>
</evidence>
<dbReference type="Gene3D" id="3.10.180.50">
    <property type="match status" value="1"/>
</dbReference>
<name>A0A511N9J1_DEIC1</name>
<dbReference type="Proteomes" id="UP000321306">
    <property type="component" value="Unassembled WGS sequence"/>
</dbReference>
<keyword evidence="3" id="KW-0560">Oxidoreductase</keyword>